<organism evidence="3 4">
    <name type="scientific">Nocardia macrotermitis</name>
    <dbReference type="NCBI Taxonomy" id="2585198"/>
    <lineage>
        <taxon>Bacteria</taxon>
        <taxon>Bacillati</taxon>
        <taxon>Actinomycetota</taxon>
        <taxon>Actinomycetes</taxon>
        <taxon>Mycobacteriales</taxon>
        <taxon>Nocardiaceae</taxon>
        <taxon>Nocardia</taxon>
    </lineage>
</organism>
<keyword evidence="4" id="KW-1185">Reference proteome</keyword>
<name>A0A7K0DD64_9NOCA</name>
<sequence>MVLLAVAIAGLLARSVNSRRQPVIVVASFAPWLMAAAAPAAILAAVDRAWIVCVASVVVLGVAVATQWPLYRARWRRGPVASGMALRVMQANILVGGADPEAIASSVERLGIDILTVCEVTPQGLDRIMASRLPRLLPYHYCSTGEVGDGTGIWSRHPLSDTRRHDGFVTELLSATVDLPGGESVQVFAVHPVPPWPRHPADWLRELELLRQLLAKVPADAGPVIVAGDFNATADHRPYRALLEGDYRDVAISTGSGILPTYAADRWYPPVIAIDHILLRDADPTEVHTVSLPGSDHRGIWAAITLRGKN</sequence>
<proteinExistence type="predicted"/>
<dbReference type="Proteomes" id="UP000438448">
    <property type="component" value="Unassembled WGS sequence"/>
</dbReference>
<comment type="caution">
    <text evidence="3">The sequence shown here is derived from an EMBL/GenBank/DDBJ whole genome shotgun (WGS) entry which is preliminary data.</text>
</comment>
<keyword evidence="1" id="KW-0812">Transmembrane</keyword>
<reference evidence="3 4" key="1">
    <citation type="submission" date="2019-10" db="EMBL/GenBank/DDBJ databases">
        <title>Nocardia macrotermitis sp. nov. and Nocardia aurantia sp. nov., isolated from the gut of fungus growing-termite Macrotermes natalensis.</title>
        <authorList>
            <person name="Benndorf R."/>
            <person name="Schwitalla J."/>
            <person name="Martin K."/>
            <person name="De Beer W."/>
            <person name="Kaster A.-K."/>
            <person name="Vollmers J."/>
            <person name="Poulsen M."/>
            <person name="Beemelmanns C."/>
        </authorList>
    </citation>
    <scope>NUCLEOTIDE SEQUENCE [LARGE SCALE GENOMIC DNA]</scope>
    <source>
        <strain evidence="3 4">RB20</strain>
    </source>
</reference>
<dbReference type="Pfam" id="PF03372">
    <property type="entry name" value="Exo_endo_phos"/>
    <property type="match status" value="1"/>
</dbReference>
<dbReference type="GO" id="GO:0003824">
    <property type="term" value="F:catalytic activity"/>
    <property type="evidence" value="ECO:0007669"/>
    <property type="project" value="InterPro"/>
</dbReference>
<evidence type="ECO:0000313" key="3">
    <source>
        <dbReference type="EMBL" id="MQY23598.1"/>
    </source>
</evidence>
<dbReference type="SUPFAM" id="SSF56219">
    <property type="entry name" value="DNase I-like"/>
    <property type="match status" value="1"/>
</dbReference>
<dbReference type="InterPro" id="IPR005135">
    <property type="entry name" value="Endo/exonuclease/phosphatase"/>
</dbReference>
<keyword evidence="1" id="KW-0472">Membrane</keyword>
<dbReference type="InterPro" id="IPR036691">
    <property type="entry name" value="Endo/exonu/phosph_ase_sf"/>
</dbReference>
<feature type="transmembrane region" description="Helical" evidence="1">
    <location>
        <begin position="49"/>
        <end position="71"/>
    </location>
</feature>
<dbReference type="AlphaFoldDB" id="A0A7K0DD64"/>
<evidence type="ECO:0000256" key="1">
    <source>
        <dbReference type="SAM" id="Phobius"/>
    </source>
</evidence>
<protein>
    <recommendedName>
        <fullName evidence="2">Endonuclease/exonuclease/phosphatase domain-containing protein</fullName>
    </recommendedName>
</protein>
<evidence type="ECO:0000313" key="4">
    <source>
        <dbReference type="Proteomes" id="UP000438448"/>
    </source>
</evidence>
<dbReference type="Gene3D" id="3.60.10.10">
    <property type="entry name" value="Endonuclease/exonuclease/phosphatase"/>
    <property type="match status" value="1"/>
</dbReference>
<dbReference type="EMBL" id="WEGK01000021">
    <property type="protein sequence ID" value="MQY23598.1"/>
    <property type="molecule type" value="Genomic_DNA"/>
</dbReference>
<accession>A0A7K0DD64</accession>
<gene>
    <name evidence="3" type="ORF">NRB20_67290</name>
</gene>
<evidence type="ECO:0000259" key="2">
    <source>
        <dbReference type="Pfam" id="PF03372"/>
    </source>
</evidence>
<feature type="domain" description="Endonuclease/exonuclease/phosphatase" evidence="2">
    <location>
        <begin position="89"/>
        <end position="297"/>
    </location>
</feature>
<keyword evidence="1" id="KW-1133">Transmembrane helix</keyword>